<protein>
    <submittedName>
        <fullName evidence="1">Type VI secretion system-associated protein</fullName>
    </submittedName>
</protein>
<dbReference type="Pfam" id="PF05591">
    <property type="entry name" value="T6SS_VipA"/>
    <property type="match status" value="1"/>
</dbReference>
<keyword evidence="2" id="KW-1185">Reference proteome</keyword>
<name>A0ABM8HRD0_9BACT</name>
<sequence length="169" mass="19025">MADSFQKEIPKARINIALDVETGGAKKKLELPLKMLVMGDFSNGKTTGRVAERERIEINKNNFESVLGEMSPKVRYQVPDLLKGDGSELDVELQFDSMNSFHPEQVAQKIPELHSLMAMRNLLKDLKSNLLDNAKFRKELEKIVNSQPELEGLRQELERVVAASSADES</sequence>
<dbReference type="Proteomes" id="UP001319827">
    <property type="component" value="Chromosome"/>
</dbReference>
<dbReference type="EMBL" id="AP024355">
    <property type="protein sequence ID" value="BCR03018.1"/>
    <property type="molecule type" value="Genomic_DNA"/>
</dbReference>
<gene>
    <name evidence="1" type="ORF">DESUT3_00870</name>
</gene>
<dbReference type="PIRSF" id="PIRSF028301">
    <property type="entry name" value="UCP028301"/>
    <property type="match status" value="1"/>
</dbReference>
<evidence type="ECO:0000313" key="1">
    <source>
        <dbReference type="EMBL" id="BCR03018.1"/>
    </source>
</evidence>
<evidence type="ECO:0000313" key="2">
    <source>
        <dbReference type="Proteomes" id="UP001319827"/>
    </source>
</evidence>
<dbReference type="InterPro" id="IPR008312">
    <property type="entry name" value="T6SS_TssB1"/>
</dbReference>
<dbReference type="RefSeq" id="WP_221250501.1">
    <property type="nucleotide sequence ID" value="NZ_AP024355.1"/>
</dbReference>
<accession>A0ABM8HRD0</accession>
<dbReference type="PANTHER" id="PTHR35850:SF2">
    <property type="entry name" value="TYPE VI SECRETION SYSTEM CONTRACTILE SHEATH SMALL SUBUNIT"/>
    <property type="match status" value="1"/>
</dbReference>
<reference evidence="1 2" key="2">
    <citation type="journal article" date="2021" name="Int. J. Syst. Evol. Microbiol.">
        <title>Isolation and Polyphasic Characterization of Desulfuromonas versatilis sp. Nov., an Electrogenic Bacteria Capable of Versatile Metabolism Isolated from a Graphene Oxide-Reducing Enrichment Culture.</title>
        <authorList>
            <person name="Xie L."/>
            <person name="Yoshida N."/>
            <person name="Ishii S."/>
            <person name="Meng L."/>
        </authorList>
    </citation>
    <scope>NUCLEOTIDE SEQUENCE [LARGE SCALE GENOMIC DNA]</scope>
    <source>
        <strain evidence="1 2">NIT-T3</strain>
    </source>
</reference>
<proteinExistence type="predicted"/>
<organism evidence="1 2">
    <name type="scientific">Desulfuromonas versatilis</name>
    <dbReference type="NCBI Taxonomy" id="2802975"/>
    <lineage>
        <taxon>Bacteria</taxon>
        <taxon>Pseudomonadati</taxon>
        <taxon>Thermodesulfobacteriota</taxon>
        <taxon>Desulfuromonadia</taxon>
        <taxon>Desulfuromonadales</taxon>
        <taxon>Desulfuromonadaceae</taxon>
        <taxon>Desulfuromonas</taxon>
    </lineage>
</organism>
<dbReference type="NCBIfam" id="TIGR03358">
    <property type="entry name" value="VI_chp_5"/>
    <property type="match status" value="1"/>
</dbReference>
<reference evidence="1 2" key="1">
    <citation type="journal article" date="2016" name="C (Basel)">
        <title>Selective Growth of and Electricity Production by Marine Exoelectrogenic Bacteria in Self-Aggregated Hydrogel of Microbially Reduced Graphene Oxide.</title>
        <authorList>
            <person name="Yoshida N."/>
            <person name="Goto Y."/>
            <person name="Miyata Y."/>
        </authorList>
    </citation>
    <scope>NUCLEOTIDE SEQUENCE [LARGE SCALE GENOMIC DNA]</scope>
    <source>
        <strain evidence="1 2">NIT-T3</strain>
    </source>
</reference>
<dbReference type="PANTHER" id="PTHR35850">
    <property type="entry name" value="CYTOPLASMIC PROTEIN-RELATED"/>
    <property type="match status" value="1"/>
</dbReference>